<feature type="transmembrane region" description="Helical" evidence="11">
    <location>
        <begin position="166"/>
        <end position="187"/>
    </location>
</feature>
<evidence type="ECO:0000256" key="4">
    <source>
        <dbReference type="ARBA" id="ARBA00022989"/>
    </source>
</evidence>
<feature type="transmembrane region" description="Helical" evidence="11">
    <location>
        <begin position="134"/>
        <end position="154"/>
    </location>
</feature>
<keyword evidence="14" id="KW-1185">Reference proteome</keyword>
<feature type="transmembrane region" description="Helical" evidence="11">
    <location>
        <begin position="391"/>
        <end position="413"/>
    </location>
</feature>
<dbReference type="PROSITE" id="PS51257">
    <property type="entry name" value="PROKAR_LIPOPROTEIN"/>
    <property type="match status" value="1"/>
</dbReference>
<dbReference type="Gene3D" id="6.10.140.1330">
    <property type="match status" value="1"/>
</dbReference>
<dbReference type="NCBIfam" id="TIGR00840">
    <property type="entry name" value="b_cpa1"/>
    <property type="match status" value="1"/>
</dbReference>
<dbReference type="AlphaFoldDB" id="A0A914VK12"/>
<feature type="transmembrane region" description="Helical" evidence="11">
    <location>
        <begin position="306"/>
        <end position="329"/>
    </location>
</feature>
<dbReference type="Pfam" id="PF00999">
    <property type="entry name" value="Na_H_Exchanger"/>
    <property type="match status" value="1"/>
</dbReference>
<dbReference type="GO" id="GO:0051453">
    <property type="term" value="P:regulation of intracellular pH"/>
    <property type="evidence" value="ECO:0007669"/>
    <property type="project" value="TreeGrafter"/>
</dbReference>
<keyword evidence="6 9" id="KW-0406">Ion transport</keyword>
<evidence type="ECO:0000256" key="1">
    <source>
        <dbReference type="ARBA" id="ARBA00004141"/>
    </source>
</evidence>
<feature type="compositionally biased region" description="Acidic residues" evidence="10">
    <location>
        <begin position="797"/>
        <end position="806"/>
    </location>
</feature>
<name>A0A914VK12_9BILA</name>
<keyword evidence="9" id="KW-0050">Antiport</keyword>
<keyword evidence="3 9" id="KW-0812">Transmembrane</keyword>
<proteinExistence type="inferred from homology"/>
<dbReference type="GO" id="GO:0005886">
    <property type="term" value="C:plasma membrane"/>
    <property type="evidence" value="ECO:0007669"/>
    <property type="project" value="TreeGrafter"/>
</dbReference>
<keyword evidence="8 9" id="KW-0739">Sodium transport</keyword>
<feature type="transmembrane region" description="Helical" evidence="11">
    <location>
        <begin position="360"/>
        <end position="379"/>
    </location>
</feature>
<feature type="region of interest" description="Disordered" evidence="10">
    <location>
        <begin position="724"/>
        <end position="749"/>
    </location>
</feature>
<evidence type="ECO:0000256" key="7">
    <source>
        <dbReference type="ARBA" id="ARBA00023136"/>
    </source>
</evidence>
<comment type="similarity">
    <text evidence="9">Belongs to the monovalent cation:proton antiporter 1 (CPA1) transporter (TC 2.A.36) family.</text>
</comment>
<evidence type="ECO:0000256" key="10">
    <source>
        <dbReference type="SAM" id="MobiDB-lite"/>
    </source>
</evidence>
<evidence type="ECO:0000256" key="11">
    <source>
        <dbReference type="SAM" id="Phobius"/>
    </source>
</evidence>
<feature type="compositionally biased region" description="Basic and acidic residues" evidence="10">
    <location>
        <begin position="775"/>
        <end position="791"/>
    </location>
</feature>
<evidence type="ECO:0000259" key="13">
    <source>
        <dbReference type="Pfam" id="PF00999"/>
    </source>
</evidence>
<evidence type="ECO:0000256" key="5">
    <source>
        <dbReference type="ARBA" id="ARBA00023053"/>
    </source>
</evidence>
<evidence type="ECO:0000256" key="2">
    <source>
        <dbReference type="ARBA" id="ARBA00022448"/>
    </source>
</evidence>
<dbReference type="Proteomes" id="UP000887566">
    <property type="component" value="Unplaced"/>
</dbReference>
<dbReference type="PANTHER" id="PTHR10110">
    <property type="entry name" value="SODIUM/HYDROGEN EXCHANGER"/>
    <property type="match status" value="1"/>
</dbReference>
<evidence type="ECO:0000256" key="9">
    <source>
        <dbReference type="RuleBase" id="RU003722"/>
    </source>
</evidence>
<dbReference type="InterPro" id="IPR006153">
    <property type="entry name" value="Cation/H_exchanger_TM"/>
</dbReference>
<sequence>MRALAWLALLYGVVSCVLAVPVQVDTLVEPTDADDDVTDILQTPIEKNFENSHSETKSDHLEAVTAAVLSDHHDSHASHDNITVDEEHSPHAHGVHVYSWKFEYVKVPLVLCLFVVLIGVFKIVYHHTPFLSTYLPESCCLILLGFVIGCMFLWDNTHESIKFLEYDARTFFLYLLPPIILEAAYSLKDKAFIENLGTIILYAVLGTILNIAIIGGALTALGSVGLMFGFSMGALDCLIFASLIAAVDPVAVLAIFQEVGVNKMLYFMVFGESLLNDAVTVVIYNLVIEFKGLSTIALGDVGLGCLAFLCVSFGGAIIGFACGFISAFITRFTSHVRVVEPVILFGMAYLSFVIAEMFHFSGIIGIICCGLNQAQYACLNISPKSYISVNYFGKVASSVSESLIFIILGVMMVNEQGEFWSDFDPYFSIYSVLLCIIARVAVVFFLTYIVNHFTGGVRFISFQEQLIMAYGGLRGAVSFSLAFMLSIDRVEGHIKNTMLSATYIVILFTVFVQGCTIKPLVRFLDIRLAKKEDNFKLFMEFNRGMVQHMMQGMEDILGTKRGTTWIAVTKYLSQRFMRPMLHKNYIRKDKSDKLVQLDIDERMREKLKTVPSNPSMHRQDTLTEMVESGEVPLHLTLDLMEEEEHVPKSKPHGHASKSKPEEIPLQSMPHEKVDIDVTDIRALVKNPLQSYFHDRDLTEDDEAKMKQFEHLKEVHRIAKLRDMEKKNGVSASSSKKTLIGRKSSTKRKDTKQELLIASLGGMMATSVSCSPHSRVKGEDEKDASKEEKIKFSIDGTVVEEPEPDDNYLDRESPV</sequence>
<feature type="transmembrane region" description="Helical" evidence="11">
    <location>
        <begin position="467"/>
        <end position="487"/>
    </location>
</feature>
<keyword evidence="4 11" id="KW-1133">Transmembrane helix</keyword>
<feature type="transmembrane region" description="Helical" evidence="11">
    <location>
        <begin position="233"/>
        <end position="256"/>
    </location>
</feature>
<dbReference type="WBParaSite" id="PSAMB.scaffold2107size25344.g16377.t1">
    <property type="protein sequence ID" value="PSAMB.scaffold2107size25344.g16377.t1"/>
    <property type="gene ID" value="PSAMB.scaffold2107size25344.g16377"/>
</dbReference>
<feature type="transmembrane region" description="Helical" evidence="11">
    <location>
        <begin position="107"/>
        <end position="125"/>
    </location>
</feature>
<feature type="transmembrane region" description="Helical" evidence="11">
    <location>
        <begin position="425"/>
        <end position="446"/>
    </location>
</feature>
<organism evidence="14 15">
    <name type="scientific">Plectus sambesii</name>
    <dbReference type="NCBI Taxonomy" id="2011161"/>
    <lineage>
        <taxon>Eukaryota</taxon>
        <taxon>Metazoa</taxon>
        <taxon>Ecdysozoa</taxon>
        <taxon>Nematoda</taxon>
        <taxon>Chromadorea</taxon>
        <taxon>Plectida</taxon>
        <taxon>Plectina</taxon>
        <taxon>Plectoidea</taxon>
        <taxon>Plectidae</taxon>
        <taxon>Plectus</taxon>
    </lineage>
</organism>
<dbReference type="InterPro" id="IPR004709">
    <property type="entry name" value="NaH_exchanger"/>
</dbReference>
<reference evidence="15" key="1">
    <citation type="submission" date="2022-11" db="UniProtKB">
        <authorList>
            <consortium name="WormBaseParasite"/>
        </authorList>
    </citation>
    <scope>IDENTIFICATION</scope>
</reference>
<dbReference type="GO" id="GO:0015386">
    <property type="term" value="F:potassium:proton antiporter activity"/>
    <property type="evidence" value="ECO:0007669"/>
    <property type="project" value="TreeGrafter"/>
</dbReference>
<evidence type="ECO:0000256" key="12">
    <source>
        <dbReference type="SAM" id="SignalP"/>
    </source>
</evidence>
<feature type="compositionally biased region" description="Basic residues" evidence="10">
    <location>
        <begin position="648"/>
        <end position="657"/>
    </location>
</feature>
<feature type="chain" id="PRO_5037455809" description="Sodium/hydrogen exchanger" evidence="12">
    <location>
        <begin position="20"/>
        <end position="814"/>
    </location>
</feature>
<evidence type="ECO:0000313" key="15">
    <source>
        <dbReference type="WBParaSite" id="PSAMB.scaffold2107size25344.g16377.t1"/>
    </source>
</evidence>
<evidence type="ECO:0000256" key="6">
    <source>
        <dbReference type="ARBA" id="ARBA00023065"/>
    </source>
</evidence>
<feature type="domain" description="Cation/H+ exchanger transmembrane" evidence="13">
    <location>
        <begin position="128"/>
        <end position="522"/>
    </location>
</feature>
<keyword evidence="7 11" id="KW-0472">Membrane</keyword>
<evidence type="ECO:0000256" key="3">
    <source>
        <dbReference type="ARBA" id="ARBA00022692"/>
    </source>
</evidence>
<feature type="region of interest" description="Disordered" evidence="10">
    <location>
        <begin position="766"/>
        <end position="814"/>
    </location>
</feature>
<protein>
    <recommendedName>
        <fullName evidence="9">Sodium/hydrogen exchanger</fullName>
    </recommendedName>
</protein>
<keyword evidence="2 9" id="KW-0813">Transport</keyword>
<feature type="transmembrane region" description="Helical" evidence="11">
    <location>
        <begin position="336"/>
        <end position="354"/>
    </location>
</feature>
<feature type="transmembrane region" description="Helical" evidence="11">
    <location>
        <begin position="499"/>
        <end position="521"/>
    </location>
</feature>
<evidence type="ECO:0000313" key="14">
    <source>
        <dbReference type="Proteomes" id="UP000887566"/>
    </source>
</evidence>
<keyword evidence="5" id="KW-0915">Sodium</keyword>
<comment type="subcellular location">
    <subcellularLocation>
        <location evidence="1">Membrane</location>
        <topology evidence="1">Multi-pass membrane protein</topology>
    </subcellularLocation>
</comment>
<feature type="region of interest" description="Disordered" evidence="10">
    <location>
        <begin position="642"/>
        <end position="667"/>
    </location>
</feature>
<accession>A0A914VK12</accession>
<dbReference type="PRINTS" id="PR01084">
    <property type="entry name" value="NAHEXCHNGR"/>
</dbReference>
<dbReference type="GO" id="GO:0015385">
    <property type="term" value="F:sodium:proton antiporter activity"/>
    <property type="evidence" value="ECO:0007669"/>
    <property type="project" value="InterPro"/>
</dbReference>
<feature type="signal peptide" evidence="12">
    <location>
        <begin position="1"/>
        <end position="19"/>
    </location>
</feature>
<evidence type="ECO:0000256" key="8">
    <source>
        <dbReference type="ARBA" id="ARBA00023201"/>
    </source>
</evidence>
<dbReference type="InterPro" id="IPR018422">
    <property type="entry name" value="Cation/H_exchanger_CPA1"/>
</dbReference>
<keyword evidence="12" id="KW-0732">Signal</keyword>
<feature type="transmembrane region" description="Helical" evidence="11">
    <location>
        <begin position="199"/>
        <end position="221"/>
    </location>
</feature>
<dbReference type="GO" id="GO:0098719">
    <property type="term" value="P:sodium ion import across plasma membrane"/>
    <property type="evidence" value="ECO:0007669"/>
    <property type="project" value="TreeGrafter"/>
</dbReference>
<feature type="transmembrane region" description="Helical" evidence="11">
    <location>
        <begin position="265"/>
        <end position="286"/>
    </location>
</feature>
<dbReference type="PANTHER" id="PTHR10110:SF126">
    <property type="entry name" value="NA(+)_H(+) EXCHANGER PROTEIN 7"/>
    <property type="match status" value="1"/>
</dbReference>